<keyword evidence="10" id="KW-1185">Reference proteome</keyword>
<dbReference type="Pfam" id="PF02609">
    <property type="entry name" value="Exonuc_VII_S"/>
    <property type="match status" value="1"/>
</dbReference>
<dbReference type="GO" id="GO:0009318">
    <property type="term" value="C:exodeoxyribonuclease VII complex"/>
    <property type="evidence" value="ECO:0007669"/>
    <property type="project" value="UniProtKB-UniRule"/>
</dbReference>
<dbReference type="EC" id="3.1.11.6" evidence="6"/>
<comment type="subunit">
    <text evidence="6">Heterooligomer composed of large and small subunits.</text>
</comment>
<evidence type="ECO:0000313" key="9">
    <source>
        <dbReference type="EMBL" id="QOS40166.1"/>
    </source>
</evidence>
<proteinExistence type="inferred from homology"/>
<feature type="compositionally biased region" description="Polar residues" evidence="7">
    <location>
        <begin position="93"/>
        <end position="103"/>
    </location>
</feature>
<evidence type="ECO:0000256" key="4">
    <source>
        <dbReference type="ARBA" id="ARBA00022801"/>
    </source>
</evidence>
<dbReference type="Gene3D" id="1.10.287.1040">
    <property type="entry name" value="Exonuclease VII, small subunit"/>
    <property type="match status" value="1"/>
</dbReference>
<gene>
    <name evidence="6 9" type="primary">xseB</name>
    <name evidence="9" type="ORF">DYE49_06745</name>
    <name evidence="8" type="ORF">HNP77_000468</name>
</gene>
<dbReference type="AlphaFoldDB" id="A0A840SBB9"/>
<evidence type="ECO:0000313" key="8">
    <source>
        <dbReference type="EMBL" id="MBB5218124.1"/>
    </source>
</evidence>
<comment type="catalytic activity">
    <reaction evidence="6">
        <text>Exonucleolytic cleavage in either 5'- to 3'- or 3'- to 5'-direction to yield nucleoside 5'-phosphates.</text>
        <dbReference type="EC" id="3.1.11.6"/>
    </reaction>
</comment>
<dbReference type="KEGG" id="trc:DYE49_06745"/>
<comment type="function">
    <text evidence="6">Bidirectionally degrades single-stranded DNA into large acid-insoluble oligonucleotides, which are then degraded further into small acid-soluble oligonucleotides.</text>
</comment>
<evidence type="ECO:0000256" key="5">
    <source>
        <dbReference type="ARBA" id="ARBA00022839"/>
    </source>
</evidence>
<keyword evidence="4 6" id="KW-0378">Hydrolase</keyword>
<dbReference type="PANTHER" id="PTHR34137">
    <property type="entry name" value="EXODEOXYRIBONUCLEASE 7 SMALL SUBUNIT"/>
    <property type="match status" value="1"/>
</dbReference>
<reference evidence="8 10" key="2">
    <citation type="submission" date="2020-08" db="EMBL/GenBank/DDBJ databases">
        <title>Genomic Encyclopedia of Type Strains, Phase IV (KMG-IV): sequencing the most valuable type-strain genomes for metagenomic binning, comparative biology and taxonomic classification.</title>
        <authorList>
            <person name="Goeker M."/>
        </authorList>
    </citation>
    <scope>NUCLEOTIDE SEQUENCE [LARGE SCALE GENOMIC DNA]</scope>
    <source>
        <strain evidence="8 10">DSM 103679</strain>
    </source>
</reference>
<evidence type="ECO:0000256" key="6">
    <source>
        <dbReference type="HAMAP-Rule" id="MF_00337"/>
    </source>
</evidence>
<feature type="compositionally biased region" description="Acidic residues" evidence="7">
    <location>
        <begin position="61"/>
        <end position="72"/>
    </location>
</feature>
<dbReference type="GO" id="GO:0008855">
    <property type="term" value="F:exodeoxyribonuclease VII activity"/>
    <property type="evidence" value="ECO:0007669"/>
    <property type="project" value="UniProtKB-UniRule"/>
</dbReference>
<dbReference type="EMBL" id="JACHFR010000001">
    <property type="protein sequence ID" value="MBB5218124.1"/>
    <property type="molecule type" value="Genomic_DNA"/>
</dbReference>
<evidence type="ECO:0000256" key="7">
    <source>
        <dbReference type="SAM" id="MobiDB-lite"/>
    </source>
</evidence>
<name>A0A840SBB9_9SPIR</name>
<dbReference type="InterPro" id="IPR003761">
    <property type="entry name" value="Exonuc_VII_S"/>
</dbReference>
<reference evidence="9 11" key="1">
    <citation type="submission" date="2018-08" db="EMBL/GenBank/DDBJ databases">
        <title>The first complete genome of Treponema rectale (CHPAT), a commensal spirochete of the bovine rectum.</title>
        <authorList>
            <person name="Staton G.J."/>
            <person name="Clegg S.R."/>
            <person name="Carter S.D."/>
            <person name="Radford A.D."/>
            <person name="Darby A."/>
            <person name="Hall N."/>
            <person name="Birtles R.J."/>
            <person name="Evans N.J."/>
        </authorList>
    </citation>
    <scope>NUCLEOTIDE SEQUENCE [LARGE SCALE GENOMIC DNA]</scope>
    <source>
        <strain evidence="9 11">CHPA</strain>
    </source>
</reference>
<evidence type="ECO:0000313" key="11">
    <source>
        <dbReference type="Proteomes" id="UP000593591"/>
    </source>
</evidence>
<dbReference type="SUPFAM" id="SSF116842">
    <property type="entry name" value="XseB-like"/>
    <property type="match status" value="1"/>
</dbReference>
<dbReference type="NCBIfam" id="TIGR01280">
    <property type="entry name" value="xseB"/>
    <property type="match status" value="1"/>
</dbReference>
<sequence length="103" mass="11675">MNNFEQDLKRLEELSSAIKQSDISLEDALKDFEEGIKLAKGLEKTLDKIEAKVQILMNSPELEEEPSDDTSEEQSVKKPRAKKNEQPVLDLFTPNTEIIGTRS</sequence>
<organism evidence="8 10">
    <name type="scientific">Treponema rectale</name>
    <dbReference type="NCBI Taxonomy" id="744512"/>
    <lineage>
        <taxon>Bacteria</taxon>
        <taxon>Pseudomonadati</taxon>
        <taxon>Spirochaetota</taxon>
        <taxon>Spirochaetia</taxon>
        <taxon>Spirochaetales</taxon>
        <taxon>Treponemataceae</taxon>
        <taxon>Treponema</taxon>
    </lineage>
</organism>
<comment type="subcellular location">
    <subcellularLocation>
        <location evidence="6">Cytoplasm</location>
    </subcellularLocation>
</comment>
<dbReference type="Proteomes" id="UP000593591">
    <property type="component" value="Chromosome"/>
</dbReference>
<dbReference type="Proteomes" id="UP000578697">
    <property type="component" value="Unassembled WGS sequence"/>
</dbReference>
<dbReference type="GO" id="GO:0005829">
    <property type="term" value="C:cytosol"/>
    <property type="evidence" value="ECO:0007669"/>
    <property type="project" value="TreeGrafter"/>
</dbReference>
<protein>
    <recommendedName>
        <fullName evidence="6">Exodeoxyribonuclease 7 small subunit</fullName>
        <ecNumber evidence="6">3.1.11.6</ecNumber>
    </recommendedName>
    <alternativeName>
        <fullName evidence="6">Exodeoxyribonuclease VII small subunit</fullName>
        <shortName evidence="6">Exonuclease VII small subunit</shortName>
    </alternativeName>
</protein>
<evidence type="ECO:0000313" key="10">
    <source>
        <dbReference type="Proteomes" id="UP000578697"/>
    </source>
</evidence>
<comment type="similarity">
    <text evidence="1 6">Belongs to the XseB family.</text>
</comment>
<evidence type="ECO:0000256" key="2">
    <source>
        <dbReference type="ARBA" id="ARBA00022490"/>
    </source>
</evidence>
<dbReference type="InterPro" id="IPR037004">
    <property type="entry name" value="Exonuc_VII_ssu_sf"/>
</dbReference>
<accession>A0A840SBB9</accession>
<dbReference type="HAMAP" id="MF_00337">
    <property type="entry name" value="Exonuc_7_S"/>
    <property type="match status" value="1"/>
</dbReference>
<feature type="region of interest" description="Disordered" evidence="7">
    <location>
        <begin position="58"/>
        <end position="103"/>
    </location>
</feature>
<evidence type="ECO:0000256" key="1">
    <source>
        <dbReference type="ARBA" id="ARBA00009998"/>
    </source>
</evidence>
<keyword evidence="5 6" id="KW-0269">Exonuclease</keyword>
<dbReference type="EMBL" id="CP031517">
    <property type="protein sequence ID" value="QOS40166.1"/>
    <property type="molecule type" value="Genomic_DNA"/>
</dbReference>
<evidence type="ECO:0000256" key="3">
    <source>
        <dbReference type="ARBA" id="ARBA00022722"/>
    </source>
</evidence>
<keyword evidence="3 6" id="KW-0540">Nuclease</keyword>
<dbReference type="RefSeq" id="WP_184651555.1">
    <property type="nucleotide sequence ID" value="NZ_JACHFR010000001.1"/>
</dbReference>
<keyword evidence="2 6" id="KW-0963">Cytoplasm</keyword>
<dbReference type="PANTHER" id="PTHR34137:SF1">
    <property type="entry name" value="EXODEOXYRIBONUCLEASE 7 SMALL SUBUNIT"/>
    <property type="match status" value="1"/>
</dbReference>
<dbReference type="GO" id="GO:0006308">
    <property type="term" value="P:DNA catabolic process"/>
    <property type="evidence" value="ECO:0007669"/>
    <property type="project" value="UniProtKB-UniRule"/>
</dbReference>